<gene>
    <name evidence="2" type="ORF">TCAL_15792</name>
</gene>
<dbReference type="PANTHER" id="PTHR33236">
    <property type="entry name" value="INTRAFLAGELLAR TRANSPORT PROTEIN 122 FAMILY PROTEIN-RELATED"/>
    <property type="match status" value="1"/>
</dbReference>
<evidence type="ECO:0000313" key="2">
    <source>
        <dbReference type="EMBL" id="TRY67159.1"/>
    </source>
</evidence>
<protein>
    <recommendedName>
        <fullName evidence="1">CUB domain-containing protein</fullName>
    </recommendedName>
</protein>
<evidence type="ECO:0000313" key="3">
    <source>
        <dbReference type="Proteomes" id="UP000318571"/>
    </source>
</evidence>
<dbReference type="EMBL" id="VCGU01000011">
    <property type="protein sequence ID" value="TRY67159.1"/>
    <property type="molecule type" value="Genomic_DNA"/>
</dbReference>
<dbReference type="AlphaFoldDB" id="A0A553NNZ1"/>
<dbReference type="Proteomes" id="UP000318571">
    <property type="component" value="Chromosome 4"/>
</dbReference>
<name>A0A553NNZ1_TIGCA</name>
<sequence>MADNEEVMGGMCVDTLKITSSSNEPIPEICGQISGQHIYVDMDQGCSGNAKLDFSFTGTASTRIFEIKATQIKCGSRSTPPDGCLQYHTELDGRIQTFNYAPTDETHLPNQEYAICIRQELGYCCVEYTVCPDDVPLGFTLGVLEPEMAKHDSDCESVDFVGIEGSSSACRQSGTPAMLYSKYCGDKLNDFTEGKLHVPICDCTPPFLVRIYTNMFSDKSIAADPNTKPSRGVCLEYVQIPCN</sequence>
<dbReference type="Pfam" id="PF26080">
    <property type="entry name" value="CUB_animal"/>
    <property type="match status" value="1"/>
</dbReference>
<dbReference type="STRING" id="6832.A0A553NNZ1"/>
<dbReference type="InterPro" id="IPR058698">
    <property type="entry name" value="CUB_metazoa"/>
</dbReference>
<accession>A0A553NNZ1</accession>
<comment type="caution">
    <text evidence="2">The sequence shown here is derived from an EMBL/GenBank/DDBJ whole genome shotgun (WGS) entry which is preliminary data.</text>
</comment>
<reference evidence="2 3" key="1">
    <citation type="journal article" date="2018" name="Nat. Ecol. Evol.">
        <title>Genomic signatures of mitonuclear coevolution across populations of Tigriopus californicus.</title>
        <authorList>
            <person name="Barreto F.S."/>
            <person name="Watson E.T."/>
            <person name="Lima T.G."/>
            <person name="Willett C.S."/>
            <person name="Edmands S."/>
            <person name="Li W."/>
            <person name="Burton R.S."/>
        </authorList>
    </citation>
    <scope>NUCLEOTIDE SEQUENCE [LARGE SCALE GENOMIC DNA]</scope>
    <source>
        <strain evidence="2 3">San Diego</strain>
    </source>
</reference>
<feature type="domain" description="CUB" evidence="1">
    <location>
        <begin position="81"/>
        <end position="239"/>
    </location>
</feature>
<evidence type="ECO:0000259" key="1">
    <source>
        <dbReference type="Pfam" id="PF26080"/>
    </source>
</evidence>
<proteinExistence type="predicted"/>
<dbReference type="PANTHER" id="PTHR33236:SF4">
    <property type="entry name" value="CUB DOMAIN-CONTAINING PROTEIN"/>
    <property type="match status" value="1"/>
</dbReference>
<organism evidence="2 3">
    <name type="scientific">Tigriopus californicus</name>
    <name type="common">Marine copepod</name>
    <dbReference type="NCBI Taxonomy" id="6832"/>
    <lineage>
        <taxon>Eukaryota</taxon>
        <taxon>Metazoa</taxon>
        <taxon>Ecdysozoa</taxon>
        <taxon>Arthropoda</taxon>
        <taxon>Crustacea</taxon>
        <taxon>Multicrustacea</taxon>
        <taxon>Hexanauplia</taxon>
        <taxon>Copepoda</taxon>
        <taxon>Harpacticoida</taxon>
        <taxon>Harpacticidae</taxon>
        <taxon>Tigriopus</taxon>
    </lineage>
</organism>
<keyword evidence="3" id="KW-1185">Reference proteome</keyword>